<dbReference type="InterPro" id="IPR014431">
    <property type="entry name" value="Tellurite-R_TehB-2"/>
</dbReference>
<dbReference type="CDD" id="cd02440">
    <property type="entry name" value="AdoMet_MTases"/>
    <property type="match status" value="1"/>
</dbReference>
<dbReference type="Proteomes" id="UP000248897">
    <property type="component" value="Chromosome 1"/>
</dbReference>
<dbReference type="Pfam" id="PF03848">
    <property type="entry name" value="TehB"/>
    <property type="match status" value="1"/>
</dbReference>
<dbReference type="GO" id="GO:0008757">
    <property type="term" value="F:S-adenosylmethionine-dependent methyltransferase activity"/>
    <property type="evidence" value="ECO:0007669"/>
    <property type="project" value="InterPro"/>
</dbReference>
<reference evidence="4 5" key="1">
    <citation type="submission" date="2018-06" db="EMBL/GenBank/DDBJ databases">
        <authorList>
            <consortium name="Pathogen Informatics"/>
            <person name="Doyle S."/>
        </authorList>
    </citation>
    <scope>NUCLEOTIDE SEQUENCE [LARGE SCALE GENOMIC DNA]</scope>
    <source>
        <strain evidence="4 5">NCTC12961</strain>
    </source>
</reference>
<dbReference type="InterPro" id="IPR004537">
    <property type="entry name" value="Tellurite-R_MeTrfase_TehB"/>
</dbReference>
<dbReference type="Proteomes" id="UP000594967">
    <property type="component" value="Chromosome"/>
</dbReference>
<dbReference type="PIRSF" id="PIRSF005215">
    <property type="entry name" value="TehB"/>
    <property type="match status" value="1"/>
</dbReference>
<dbReference type="NCBIfam" id="NF008405">
    <property type="entry name" value="PRK11207.1"/>
    <property type="match status" value="1"/>
</dbReference>
<organism evidence="4 5">
    <name type="scientific">Serratia plymuthica</name>
    <dbReference type="NCBI Taxonomy" id="82996"/>
    <lineage>
        <taxon>Bacteria</taxon>
        <taxon>Pseudomonadati</taxon>
        <taxon>Pseudomonadota</taxon>
        <taxon>Gammaproteobacteria</taxon>
        <taxon>Enterobacterales</taxon>
        <taxon>Yersiniaceae</taxon>
        <taxon>Serratia</taxon>
    </lineage>
</organism>
<dbReference type="GO" id="GO:0032259">
    <property type="term" value="P:methylation"/>
    <property type="evidence" value="ECO:0007669"/>
    <property type="project" value="UniProtKB-KW"/>
</dbReference>
<sequence length="286" mass="32390">MNDLLCYKTLPQWNSATLPAAFQQKHNTQTGTWARLTLLSGTLTFALMTQEGETTETWQFNPESQPPFIEPQQWHRIVSFSDDMICQLAFYCSPEDYYAKKYELTRTHSEVIEAARQIAPGKTLDLGCGGGRNSLYLNLKGFDVTAWDKHSPSIDKLNGIIDSEALSHIRAGTLDLNTHSFSGEYDFILSTVVFMFLNRERIPSLVQEMQNGTLSGGHNLIVAAMDTPDYPCNLPFPFTFKPGELKDHYRGWEILKYNEDVGQLHRTDTAGNRISLRFATLLARKP</sequence>
<dbReference type="GO" id="GO:0046690">
    <property type="term" value="P:response to tellurium ion"/>
    <property type="evidence" value="ECO:0007669"/>
    <property type="project" value="InterPro"/>
</dbReference>
<dbReference type="InterPro" id="IPR015392">
    <property type="entry name" value="TehB/YeaR-like_dom"/>
</dbReference>
<proteinExistence type="predicted"/>
<name>A0A2X4TYC5_SERPL</name>
<dbReference type="STRING" id="82996.ADP72_06470"/>
<keyword evidence="4" id="KW-0808">Transferase</keyword>
<dbReference type="SUPFAM" id="SSF51197">
    <property type="entry name" value="Clavaminate synthase-like"/>
    <property type="match status" value="1"/>
</dbReference>
<dbReference type="RefSeq" id="WP_063198187.1">
    <property type="nucleotide sequence ID" value="NZ_CAMITG010000006.1"/>
</dbReference>
<dbReference type="Gene3D" id="3.40.50.150">
    <property type="entry name" value="Vaccinia Virus protein VP39"/>
    <property type="match status" value="1"/>
</dbReference>
<dbReference type="Gene3D" id="2.60.120.10">
    <property type="entry name" value="Jelly Rolls"/>
    <property type="match status" value="1"/>
</dbReference>
<evidence type="ECO:0000259" key="1">
    <source>
        <dbReference type="Pfam" id="PF03848"/>
    </source>
</evidence>
<dbReference type="AlphaFoldDB" id="A0A2X4TYC5"/>
<dbReference type="Pfam" id="PF09313">
    <property type="entry name" value="TehB-like"/>
    <property type="match status" value="1"/>
</dbReference>
<evidence type="ECO:0000313" key="3">
    <source>
        <dbReference type="EMBL" id="QPS22259.1"/>
    </source>
</evidence>
<dbReference type="EC" id="2.1.1.-" evidence="4"/>
<feature type="domain" description="TehB/YeaR-like" evidence="2">
    <location>
        <begin position="8"/>
        <end position="88"/>
    </location>
</feature>
<evidence type="ECO:0000313" key="5">
    <source>
        <dbReference type="Proteomes" id="UP000248897"/>
    </source>
</evidence>
<keyword evidence="4" id="KW-0489">Methyltransferase</keyword>
<evidence type="ECO:0000313" key="4">
    <source>
        <dbReference type="EMBL" id="SQI32466.1"/>
    </source>
</evidence>
<evidence type="ECO:0000313" key="6">
    <source>
        <dbReference type="Proteomes" id="UP000594967"/>
    </source>
</evidence>
<evidence type="ECO:0000259" key="2">
    <source>
        <dbReference type="Pfam" id="PF09313"/>
    </source>
</evidence>
<dbReference type="InterPro" id="IPR015985">
    <property type="entry name" value="TehB-like_dom"/>
</dbReference>
<dbReference type="InterPro" id="IPR014710">
    <property type="entry name" value="RmlC-like_jellyroll"/>
</dbReference>
<dbReference type="GO" id="GO:0005737">
    <property type="term" value="C:cytoplasm"/>
    <property type="evidence" value="ECO:0007669"/>
    <property type="project" value="InterPro"/>
</dbReference>
<gene>
    <name evidence="4" type="primary">tehB</name>
    <name evidence="3" type="ORF">I6G64_07675</name>
    <name evidence="4" type="ORF">NCTC12961_01168</name>
</gene>
<dbReference type="EMBL" id="CP065673">
    <property type="protein sequence ID" value="QPS22259.1"/>
    <property type="molecule type" value="Genomic_DNA"/>
</dbReference>
<reference evidence="3 6" key="2">
    <citation type="submission" date="2020-12" db="EMBL/GenBank/DDBJ databases">
        <title>FDA dAtabase for Regulatory Grade micrObial Sequences (FDA-ARGOS): Supporting development and validation of Infectious Disease Dx tests.</title>
        <authorList>
            <person name="Sproer C."/>
            <person name="Gronow S."/>
            <person name="Severitt S."/>
            <person name="Schroder I."/>
            <person name="Tallon L."/>
            <person name="Sadzewicz L."/>
            <person name="Zhao X."/>
            <person name="Boylan J."/>
            <person name="Ott S."/>
            <person name="Bowen H."/>
            <person name="Vavikolanu K."/>
            <person name="Mehta A."/>
            <person name="Aluvathingal J."/>
            <person name="Nadendla S."/>
            <person name="Lowell S."/>
            <person name="Myers T."/>
            <person name="Yan Y."/>
            <person name="Sichtig H."/>
        </authorList>
    </citation>
    <scope>NUCLEOTIDE SEQUENCE [LARGE SCALE GENOMIC DNA]</scope>
    <source>
        <strain evidence="3 6">FDAARGOS_907</strain>
    </source>
</reference>
<dbReference type="NCBIfam" id="NF008992">
    <property type="entry name" value="PRK12335.1"/>
    <property type="match status" value="1"/>
</dbReference>
<dbReference type="SUPFAM" id="SSF53335">
    <property type="entry name" value="S-adenosyl-L-methionine-dependent methyltransferases"/>
    <property type="match status" value="1"/>
</dbReference>
<dbReference type="EMBL" id="LS483469">
    <property type="protein sequence ID" value="SQI32466.1"/>
    <property type="molecule type" value="Genomic_DNA"/>
</dbReference>
<dbReference type="InterPro" id="IPR029063">
    <property type="entry name" value="SAM-dependent_MTases_sf"/>
</dbReference>
<keyword evidence="6" id="KW-1185">Reference proteome</keyword>
<protein>
    <submittedName>
        <fullName evidence="3">SAM-dependent methyltransferase TehB</fullName>
    </submittedName>
    <submittedName>
        <fullName evidence="4">Tellurite resistance protein TehB homolog</fullName>
        <ecNumber evidence="4">2.1.1.-</ecNumber>
    </submittedName>
</protein>
<accession>A0A2X4TYC5</accession>
<feature type="domain" description="Tellurite resistance methyltransferase TehB-like" evidence="1">
    <location>
        <begin position="90"/>
        <end position="282"/>
    </location>
</feature>
<dbReference type="NCBIfam" id="TIGR00477">
    <property type="entry name" value="tehB"/>
    <property type="match status" value="1"/>
</dbReference>